<dbReference type="Pfam" id="PF02749">
    <property type="entry name" value="QRPTase_N"/>
    <property type="match status" value="1"/>
</dbReference>
<sequence length="288" mass="30967">MKKPAYLTDDVIKRAVVNALNEDLGGDDYAANDITANLIPSETAAKATLITREDMVVCGVDWVNCAFHTVNPDLQLEWQVGDGDFVSANSQLLEISGNARAILTAERTALNFLQTLSATATQTHHYTQLIGHSKTQLLDTRKTLPGMRLAQKYAVLCGGGSNHRIGLFDAFLIKENHIAACGSIAAAVATARSQVTDKRVEVEVESIEELTQAIAAGADIVMLDNFPLHLIHEAVELAQGHCKLEVSGNITDADLQLLATTGVDFISSGALTKSVQAIDLSLRLFMQL</sequence>
<dbReference type="Gene3D" id="3.90.1170.20">
    <property type="entry name" value="Quinolinate phosphoribosyl transferase, N-terminal domain"/>
    <property type="match status" value="1"/>
</dbReference>
<comment type="function">
    <text evidence="1">Involved in the catabolism of quinolinic acid (QA).</text>
</comment>
<keyword evidence="5" id="KW-0662">Pyridine nucleotide biosynthesis</keyword>
<dbReference type="EC" id="2.4.2.19" evidence="4"/>
<evidence type="ECO:0000256" key="3">
    <source>
        <dbReference type="ARBA" id="ARBA00009400"/>
    </source>
</evidence>
<evidence type="ECO:0000256" key="7">
    <source>
        <dbReference type="ARBA" id="ARBA00022679"/>
    </source>
</evidence>
<keyword evidence="6 9" id="KW-0328">Glycosyltransferase</keyword>
<dbReference type="SUPFAM" id="SSF51690">
    <property type="entry name" value="Nicotinate/Quinolinate PRTase C-terminal domain-like"/>
    <property type="match status" value="1"/>
</dbReference>
<dbReference type="SUPFAM" id="SSF54675">
    <property type="entry name" value="Nicotinate/Quinolinate PRTase N-terminal domain-like"/>
    <property type="match status" value="1"/>
</dbReference>
<dbReference type="InterPro" id="IPR022412">
    <property type="entry name" value="Quinolinate_PRibosylTrfase_N"/>
</dbReference>
<dbReference type="Gene3D" id="3.20.20.70">
    <property type="entry name" value="Aldolase class I"/>
    <property type="match status" value="1"/>
</dbReference>
<evidence type="ECO:0000259" key="10">
    <source>
        <dbReference type="Pfam" id="PF01729"/>
    </source>
</evidence>
<dbReference type="RefSeq" id="WP_289363591.1">
    <property type="nucleotide sequence ID" value="NZ_JAUCBP010000002.1"/>
</dbReference>
<dbReference type="InterPro" id="IPR002638">
    <property type="entry name" value="Quinolinate_PRibosylTrfase_C"/>
</dbReference>
<dbReference type="PANTHER" id="PTHR32179:SF3">
    <property type="entry name" value="NICOTINATE-NUCLEOTIDE PYROPHOSPHORYLASE [CARBOXYLATING]"/>
    <property type="match status" value="1"/>
</dbReference>
<dbReference type="Proteomes" id="UP001234343">
    <property type="component" value="Unassembled WGS sequence"/>
</dbReference>
<comment type="caution">
    <text evidence="12">The sequence shown here is derived from an EMBL/GenBank/DDBJ whole genome shotgun (WGS) entry which is preliminary data.</text>
</comment>
<keyword evidence="7 9" id="KW-0808">Transferase</keyword>
<proteinExistence type="inferred from homology"/>
<dbReference type="EMBL" id="JAUCBP010000002">
    <property type="protein sequence ID" value="MDM7859548.1"/>
    <property type="molecule type" value="Genomic_DNA"/>
</dbReference>
<dbReference type="InterPro" id="IPR013785">
    <property type="entry name" value="Aldolase_TIM"/>
</dbReference>
<dbReference type="CDD" id="cd01572">
    <property type="entry name" value="QPRTase"/>
    <property type="match status" value="1"/>
</dbReference>
<accession>A0ABT7STN2</accession>
<dbReference type="Pfam" id="PF01729">
    <property type="entry name" value="QRPTase_C"/>
    <property type="match status" value="1"/>
</dbReference>
<evidence type="ECO:0000256" key="1">
    <source>
        <dbReference type="ARBA" id="ARBA00003237"/>
    </source>
</evidence>
<evidence type="ECO:0000259" key="11">
    <source>
        <dbReference type="Pfam" id="PF02749"/>
    </source>
</evidence>
<evidence type="ECO:0000256" key="2">
    <source>
        <dbReference type="ARBA" id="ARBA00004893"/>
    </source>
</evidence>
<evidence type="ECO:0000256" key="4">
    <source>
        <dbReference type="ARBA" id="ARBA00011944"/>
    </source>
</evidence>
<evidence type="ECO:0000313" key="12">
    <source>
        <dbReference type="EMBL" id="MDM7859548.1"/>
    </source>
</evidence>
<evidence type="ECO:0000256" key="9">
    <source>
        <dbReference type="PIRNR" id="PIRNR006250"/>
    </source>
</evidence>
<organism evidence="12 13">
    <name type="scientific">Alteromonas arenosi</name>
    <dbReference type="NCBI Taxonomy" id="3055817"/>
    <lineage>
        <taxon>Bacteria</taxon>
        <taxon>Pseudomonadati</taxon>
        <taxon>Pseudomonadota</taxon>
        <taxon>Gammaproteobacteria</taxon>
        <taxon>Alteromonadales</taxon>
        <taxon>Alteromonadaceae</taxon>
        <taxon>Alteromonas/Salinimonas group</taxon>
        <taxon>Alteromonas</taxon>
    </lineage>
</organism>
<comment type="pathway">
    <text evidence="2">Cofactor biosynthesis; NAD(+) biosynthesis; nicotinate D-ribonucleotide from quinolinate: step 1/1.</text>
</comment>
<protein>
    <recommendedName>
        <fullName evidence="4">nicotinate-nucleotide diphosphorylase (carboxylating)</fullName>
        <ecNumber evidence="4">2.4.2.19</ecNumber>
    </recommendedName>
    <alternativeName>
        <fullName evidence="8">Quinolinate phosphoribosyltransferase [decarboxylating]</fullName>
    </alternativeName>
</protein>
<reference evidence="12 13" key="1">
    <citation type="submission" date="2023-06" db="EMBL/GenBank/DDBJ databases">
        <title>Alteromonas sp. ASW11-36 isolated from intertidal sand.</title>
        <authorList>
            <person name="Li Y."/>
        </authorList>
    </citation>
    <scope>NUCLEOTIDE SEQUENCE [LARGE SCALE GENOMIC DNA]</scope>
    <source>
        <strain evidence="12 13">ASW11-36</strain>
    </source>
</reference>
<dbReference type="InterPro" id="IPR036068">
    <property type="entry name" value="Nicotinate_pribotase-like_C"/>
</dbReference>
<gene>
    <name evidence="12" type="primary">nadC</name>
    <name evidence="12" type="ORF">QTP81_02870</name>
</gene>
<dbReference type="InterPro" id="IPR037128">
    <property type="entry name" value="Quinolinate_PRibosylTase_N_sf"/>
</dbReference>
<evidence type="ECO:0000256" key="8">
    <source>
        <dbReference type="ARBA" id="ARBA00033102"/>
    </source>
</evidence>
<feature type="domain" description="Quinolinate phosphoribosyl transferase N-terminal" evidence="11">
    <location>
        <begin position="33"/>
        <end position="117"/>
    </location>
</feature>
<dbReference type="NCBIfam" id="TIGR00078">
    <property type="entry name" value="nadC"/>
    <property type="match status" value="1"/>
</dbReference>
<dbReference type="GO" id="GO:0004514">
    <property type="term" value="F:nicotinate-nucleotide diphosphorylase (carboxylating) activity"/>
    <property type="evidence" value="ECO:0007669"/>
    <property type="project" value="UniProtKB-EC"/>
</dbReference>
<name>A0ABT7STN2_9ALTE</name>
<keyword evidence="13" id="KW-1185">Reference proteome</keyword>
<dbReference type="PIRSF" id="PIRSF006250">
    <property type="entry name" value="NadC_ModD"/>
    <property type="match status" value="1"/>
</dbReference>
<evidence type="ECO:0000313" key="13">
    <source>
        <dbReference type="Proteomes" id="UP001234343"/>
    </source>
</evidence>
<dbReference type="PANTHER" id="PTHR32179">
    <property type="entry name" value="NICOTINATE-NUCLEOTIDE PYROPHOSPHORYLASE [CARBOXYLATING]"/>
    <property type="match status" value="1"/>
</dbReference>
<evidence type="ECO:0000256" key="6">
    <source>
        <dbReference type="ARBA" id="ARBA00022676"/>
    </source>
</evidence>
<dbReference type="InterPro" id="IPR027277">
    <property type="entry name" value="NadC/ModD"/>
</dbReference>
<feature type="domain" description="Quinolinate phosphoribosyl transferase C-terminal" evidence="10">
    <location>
        <begin position="120"/>
        <end position="283"/>
    </location>
</feature>
<dbReference type="InterPro" id="IPR004393">
    <property type="entry name" value="NadC"/>
</dbReference>
<comment type="similarity">
    <text evidence="3 9">Belongs to the NadC/ModD family.</text>
</comment>
<evidence type="ECO:0000256" key="5">
    <source>
        <dbReference type="ARBA" id="ARBA00022642"/>
    </source>
</evidence>